<dbReference type="CTD" id="200958"/>
<dbReference type="InterPro" id="IPR034551">
    <property type="entry name" value="MUC20"/>
</dbReference>
<dbReference type="OrthoDB" id="9451599at2759"/>
<keyword evidence="2" id="KW-0732">Signal</keyword>
<feature type="region of interest" description="Disordered" evidence="1">
    <location>
        <begin position="250"/>
        <end position="281"/>
    </location>
</feature>
<keyword evidence="3" id="KW-1185">Reference proteome</keyword>
<feature type="region of interest" description="Disordered" evidence="1">
    <location>
        <begin position="296"/>
        <end position="325"/>
    </location>
</feature>
<evidence type="ECO:0000313" key="3">
    <source>
        <dbReference type="Proteomes" id="UP000189704"/>
    </source>
</evidence>
<name>A0A3Q0E7R3_CARSF</name>
<dbReference type="Proteomes" id="UP000189704">
    <property type="component" value="Unplaced"/>
</dbReference>
<dbReference type="GeneID" id="103266053"/>
<reference evidence="4" key="1">
    <citation type="submission" date="2025-08" db="UniProtKB">
        <authorList>
            <consortium name="RefSeq"/>
        </authorList>
    </citation>
    <scope>IDENTIFICATION</scope>
</reference>
<feature type="chain" id="PRO_5018109289" evidence="2">
    <location>
        <begin position="23"/>
        <end position="1082"/>
    </location>
</feature>
<accession>A0A3Q0E7R3</accession>
<feature type="signal peptide" evidence="2">
    <location>
        <begin position="1"/>
        <end position="22"/>
    </location>
</feature>
<dbReference type="PANTHER" id="PTHR37358:SF1">
    <property type="entry name" value="MUCIN-20"/>
    <property type="match status" value="1"/>
</dbReference>
<feature type="compositionally biased region" description="Polar residues" evidence="1">
    <location>
        <begin position="581"/>
        <end position="599"/>
    </location>
</feature>
<dbReference type="RefSeq" id="XP_021570992.1">
    <property type="nucleotide sequence ID" value="XM_021715317.1"/>
</dbReference>
<evidence type="ECO:0000313" key="4">
    <source>
        <dbReference type="RefSeq" id="XP_021570992.1"/>
    </source>
</evidence>
<feature type="region of interest" description="Disordered" evidence="1">
    <location>
        <begin position="810"/>
        <end position="841"/>
    </location>
</feature>
<dbReference type="STRING" id="1868482.ENSTSYP00000002157"/>
<evidence type="ECO:0000256" key="1">
    <source>
        <dbReference type="SAM" id="MobiDB-lite"/>
    </source>
</evidence>
<feature type="compositionally biased region" description="Polar residues" evidence="1">
    <location>
        <begin position="265"/>
        <end position="276"/>
    </location>
</feature>
<dbReference type="PANTHER" id="PTHR37358">
    <property type="entry name" value="MUCIN-20"/>
    <property type="match status" value="1"/>
</dbReference>
<dbReference type="GO" id="GO:0048012">
    <property type="term" value="P:hepatocyte growth factor receptor signaling pathway"/>
    <property type="evidence" value="ECO:0007669"/>
    <property type="project" value="InterPro"/>
</dbReference>
<sequence length="1082" mass="113501">MVSLWGLVLPLFFCCWEEGVSGSSAGTHTGRHDTLMTSNEAEVPYVYPGVRMGSEGAIQTTGFAETSAPGHVSLEAQTLSTENVSRILILNGIFPEAETSGTKTISPATGTRALTKTIPSKFMGVITTPREMSATSHDLTGTTMTTVETITRNDPEKTIFETLCTEDSSEEARRIVTGIVTLAHPATDTEGLSSESSSSSDGSAAVLTTSQATAPDIIIPSKAVVAYSVTHIEVTNCSITETETTAIISGVSDPDHSRTEGARALSTSETLTSPDSTEAKPYITEETISAETLATASATGSVGPDATVENPLPTVSTTERVTSAAKATTPDGILVTISMNPLEDISAHSVESPSYLEDSGAVPVSTEAGSTVGKEASSARSSISVYSPSEVATIKNATSLETSTTESTTNGPFPFTRSPLFSVQPTTVNSSRGTNITLAKNMTSAKTLMKPPKATPTSVWTKWTIKVTAVLYNGETSLDEKSIHGKVTHSFRKFCEPGPCSAFLGSLGLPPSLLTLEGGCWPHMFPLIATAQPSARIPGLAILNENWGNSSSPSSASSQCTGSNRKSLCEGHRDSPLTELISPNTGTHTSRQDTLMTSNEAEVPYVYPGVRMGSEGAIQTTGFAETSAPGHVSLEAQTLSTENVSRILIPNGTISEEETRETKTIYPATGTRMLTKTMPSKFTVVITTPREMSATSRGLTGTAMTTIETATGSDLEKTMFETLCTEDSSEEARRIVTGVVTLAHPATDTEGLSSESSSSSDGSAAVLTTSQATAPDIIIPSKAVVAYSVTHIEVTNCSITETETTAIISGVSDPDHSRTEGARALSTSETLTSPDSTEAKPYITEETISAETLATASATGSVGPDATVENPLPTVSITERVTSAAKATTPDGILVTISMNPLEDISAHSVESPSYLEDSGAVPVSTEAGSTVGKEASSAGSSISVYSPSEVATIKNAISSETSITNSTTNGPFPFTRSPLPSVQLTTANTSRGPNITLAKNTTSAKTPMKRSVATPTRAWTRWTTEVTTGEDGGFLLLRLNVASPEDLTDPRVAERLMQRLHRELHVHMPPTQVSLLRVRRR</sequence>
<organism evidence="3 4">
    <name type="scientific">Carlito syrichta</name>
    <name type="common">Philippine tarsier</name>
    <name type="synonym">Tarsius syrichta</name>
    <dbReference type="NCBI Taxonomy" id="1868482"/>
    <lineage>
        <taxon>Eukaryota</taxon>
        <taxon>Metazoa</taxon>
        <taxon>Chordata</taxon>
        <taxon>Craniata</taxon>
        <taxon>Vertebrata</taxon>
        <taxon>Euteleostomi</taxon>
        <taxon>Mammalia</taxon>
        <taxon>Eutheria</taxon>
        <taxon>Euarchontoglires</taxon>
        <taxon>Primates</taxon>
        <taxon>Haplorrhini</taxon>
        <taxon>Tarsiiformes</taxon>
        <taxon>Tarsiidae</taxon>
        <taxon>Carlito</taxon>
    </lineage>
</organism>
<protein>
    <submittedName>
        <fullName evidence="4">Mucin-20</fullName>
    </submittedName>
</protein>
<proteinExistence type="predicted"/>
<feature type="region of interest" description="Disordered" evidence="1">
    <location>
        <begin position="916"/>
        <end position="941"/>
    </location>
</feature>
<evidence type="ECO:0000256" key="2">
    <source>
        <dbReference type="SAM" id="SignalP"/>
    </source>
</evidence>
<feature type="region of interest" description="Disordered" evidence="1">
    <location>
        <begin position="355"/>
        <end position="381"/>
    </location>
</feature>
<dbReference type="AlphaFoldDB" id="A0A3Q0E7R3"/>
<gene>
    <name evidence="4" type="primary">MUC20</name>
</gene>
<feature type="compositionally biased region" description="Polar residues" evidence="1">
    <location>
        <begin position="825"/>
        <end position="836"/>
    </location>
</feature>
<feature type="compositionally biased region" description="Basic and acidic residues" evidence="1">
    <location>
        <begin position="567"/>
        <end position="576"/>
    </location>
</feature>
<feature type="region of interest" description="Disordered" evidence="1">
    <location>
        <begin position="548"/>
        <end position="599"/>
    </location>
</feature>
<dbReference type="KEGG" id="csyr:103266053"/>